<keyword evidence="1" id="KW-0813">Transport</keyword>
<dbReference type="AlphaFoldDB" id="A0A8J4H5U8"/>
<comment type="caution">
    <text evidence="5">The sequence shown here is derived from an EMBL/GenBank/DDBJ whole genome shotgun (WGS) entry which is preliminary data.</text>
</comment>
<keyword evidence="6" id="KW-1185">Reference proteome</keyword>
<dbReference type="Pfam" id="PF00005">
    <property type="entry name" value="ABC_tran"/>
    <property type="match status" value="1"/>
</dbReference>
<keyword evidence="3" id="KW-0067">ATP-binding</keyword>
<dbReference type="PANTHER" id="PTHR42939">
    <property type="entry name" value="ABC TRANSPORTER ATP-BINDING PROTEIN ALBC-RELATED"/>
    <property type="match status" value="1"/>
</dbReference>
<dbReference type="GO" id="GO:0005524">
    <property type="term" value="F:ATP binding"/>
    <property type="evidence" value="ECO:0007669"/>
    <property type="project" value="UniProtKB-KW"/>
</dbReference>
<keyword evidence="2" id="KW-0547">Nucleotide-binding</keyword>
<dbReference type="InterPro" id="IPR027417">
    <property type="entry name" value="P-loop_NTPase"/>
</dbReference>
<dbReference type="Proteomes" id="UP000677918">
    <property type="component" value="Unassembled WGS sequence"/>
</dbReference>
<name>A0A8J4H5U8_9BACL</name>
<dbReference type="InterPro" id="IPR051782">
    <property type="entry name" value="ABC_Transporter_VariousFunc"/>
</dbReference>
<dbReference type="GO" id="GO:0016887">
    <property type="term" value="F:ATP hydrolysis activity"/>
    <property type="evidence" value="ECO:0007669"/>
    <property type="project" value="InterPro"/>
</dbReference>
<evidence type="ECO:0000256" key="3">
    <source>
        <dbReference type="ARBA" id="ARBA00022840"/>
    </source>
</evidence>
<evidence type="ECO:0000256" key="1">
    <source>
        <dbReference type="ARBA" id="ARBA00022448"/>
    </source>
</evidence>
<evidence type="ECO:0000313" key="6">
    <source>
        <dbReference type="Proteomes" id="UP000677918"/>
    </source>
</evidence>
<reference evidence="5" key="1">
    <citation type="submission" date="2021-04" db="EMBL/GenBank/DDBJ databases">
        <title>Draft genome sequence of Xylanibacillus composti strain K13.</title>
        <authorList>
            <person name="Uke A."/>
            <person name="Chhe C."/>
            <person name="Baramee S."/>
            <person name="Kosugi A."/>
        </authorList>
    </citation>
    <scope>NUCLEOTIDE SEQUENCE</scope>
    <source>
        <strain evidence="5">K13</strain>
    </source>
</reference>
<dbReference type="InterPro" id="IPR003593">
    <property type="entry name" value="AAA+_ATPase"/>
</dbReference>
<evidence type="ECO:0000256" key="2">
    <source>
        <dbReference type="ARBA" id="ARBA00022741"/>
    </source>
</evidence>
<gene>
    <name evidence="5" type="ORF">XYCOK13_30800</name>
</gene>
<dbReference type="CDD" id="cd03230">
    <property type="entry name" value="ABC_DR_subfamily_A"/>
    <property type="match status" value="1"/>
</dbReference>
<dbReference type="PANTHER" id="PTHR42939:SF1">
    <property type="entry name" value="ABC TRANSPORTER ATP-BINDING PROTEIN ALBC-RELATED"/>
    <property type="match status" value="1"/>
</dbReference>
<organism evidence="5 6">
    <name type="scientific">Xylanibacillus composti</name>
    <dbReference type="NCBI Taxonomy" id="1572762"/>
    <lineage>
        <taxon>Bacteria</taxon>
        <taxon>Bacillati</taxon>
        <taxon>Bacillota</taxon>
        <taxon>Bacilli</taxon>
        <taxon>Bacillales</taxon>
        <taxon>Paenibacillaceae</taxon>
        <taxon>Xylanibacillus</taxon>
    </lineage>
</organism>
<dbReference type="PROSITE" id="PS50893">
    <property type="entry name" value="ABC_TRANSPORTER_2"/>
    <property type="match status" value="1"/>
</dbReference>
<dbReference type="RefSeq" id="WP_308443030.1">
    <property type="nucleotide sequence ID" value="NZ_BOVK01000043.1"/>
</dbReference>
<dbReference type="EMBL" id="BOVK01000043">
    <property type="protein sequence ID" value="GIQ70256.1"/>
    <property type="molecule type" value="Genomic_DNA"/>
</dbReference>
<dbReference type="InterPro" id="IPR003439">
    <property type="entry name" value="ABC_transporter-like_ATP-bd"/>
</dbReference>
<feature type="domain" description="ABC transporter" evidence="4">
    <location>
        <begin position="6"/>
        <end position="231"/>
    </location>
</feature>
<dbReference type="SMART" id="SM00382">
    <property type="entry name" value="AAA"/>
    <property type="match status" value="1"/>
</dbReference>
<sequence length="295" mass="33042">MSAPDITIEQMNLKYDSFPALQDINLKLEGNKIYALLGRNGSGKTSLLSVLSSFRPASSGSVKVGGEEVFDNEEATLQICFIRDEGNVYEEENAKKALAFASKFRPNWDAAYADQLMEKFKLPYNKKVSSFSRGMKSAMGAVIGLASRAPITIFDEAYLGMDAPSRYAFYEEILRDYMEHPRTIILSTHLIEEVESLFEEVVILDQGKILLHEKVDEFRDKGVAVTGSADRVDEISINMKVLSEKRLGPTKSVTLFGELDRETKQKISHYQLETGPVGLQDLFIHFTSKKEGDES</sequence>
<protein>
    <submittedName>
        <fullName evidence="5">ABC transporter</fullName>
    </submittedName>
</protein>
<accession>A0A8J4H5U8</accession>
<evidence type="ECO:0000259" key="4">
    <source>
        <dbReference type="PROSITE" id="PS50893"/>
    </source>
</evidence>
<proteinExistence type="predicted"/>
<evidence type="ECO:0000313" key="5">
    <source>
        <dbReference type="EMBL" id="GIQ70256.1"/>
    </source>
</evidence>
<dbReference type="Gene3D" id="3.40.50.300">
    <property type="entry name" value="P-loop containing nucleotide triphosphate hydrolases"/>
    <property type="match status" value="1"/>
</dbReference>
<dbReference type="SUPFAM" id="SSF52540">
    <property type="entry name" value="P-loop containing nucleoside triphosphate hydrolases"/>
    <property type="match status" value="1"/>
</dbReference>